<name>A0A345P5M0_9GAMM</name>
<feature type="domain" description="Solute-binding protein family 3/N-terminal" evidence="6">
    <location>
        <begin position="37"/>
        <end position="258"/>
    </location>
</feature>
<gene>
    <name evidence="7" type="ORF">HYN46_06910</name>
</gene>
<dbReference type="PANTHER" id="PTHR30024">
    <property type="entry name" value="ALIPHATIC SULFONATES-BINDING PROTEIN-RELATED"/>
    <property type="match status" value="1"/>
</dbReference>
<dbReference type="PROSITE" id="PS51257">
    <property type="entry name" value="PROKAR_LIPOPROTEIN"/>
    <property type="match status" value="1"/>
</dbReference>
<dbReference type="KEGG" id="mbah:HYN46_06910"/>
<evidence type="ECO:0000256" key="2">
    <source>
        <dbReference type="ARBA" id="ARBA00022448"/>
    </source>
</evidence>
<accession>A0A345P5M0</accession>
<protein>
    <recommendedName>
        <fullName evidence="5">Putative aliphatic sulfonates-binding protein</fullName>
    </recommendedName>
</protein>
<dbReference type="PANTHER" id="PTHR30024:SF48">
    <property type="entry name" value="ABC TRANSPORTER SUBSTRATE-BINDING PROTEIN"/>
    <property type="match status" value="1"/>
</dbReference>
<evidence type="ECO:0000256" key="3">
    <source>
        <dbReference type="ARBA" id="ARBA00022729"/>
    </source>
</evidence>
<dbReference type="Gene3D" id="3.40.190.10">
    <property type="entry name" value="Periplasmic binding protein-like II"/>
    <property type="match status" value="2"/>
</dbReference>
<evidence type="ECO:0000256" key="5">
    <source>
        <dbReference type="ARBA" id="ARBA00070228"/>
    </source>
</evidence>
<comment type="similarity">
    <text evidence="1">Belongs to the bacterial solute-binding protein SsuA/TauA family.</text>
</comment>
<sequence length="323" mass="35618">MNRREILGGFAALSLFGVASCSKSSDSKTPSDWDNLTLNVATYKGAARDYMTEAGVKPPPYTVKYAELGGGNLTYEAIASGTVDVGPMSEIPPIFGIERHMPVKIIGVLRGDVNNQAIIVPEHSTIRSIEDLKGKRVGYVRSTTSHYLLLKVLKEKGLSFDDIIPVALTPQDGSAAFQSGKLDAWSSIGYYIQLAQQKSHARILKTGLGYLSGNFVIAANAKSIADPRKHAAITDYILREYQVWNWIQKHPEEWAAKTEQIMGVPKALFLEQFKHQSQPRVLVPVDDAAIQSQQEVADVFFQAGLLKQHVDVSGIWDRSFKWG</sequence>
<dbReference type="FunFam" id="3.40.190.10:FF:000050">
    <property type="entry name" value="Sulfonate ABC transporter substrate-binding protein"/>
    <property type="match status" value="1"/>
</dbReference>
<organism evidence="7 8">
    <name type="scientific">Aquirhabdus parva</name>
    <dbReference type="NCBI Taxonomy" id="2283318"/>
    <lineage>
        <taxon>Bacteria</taxon>
        <taxon>Pseudomonadati</taxon>
        <taxon>Pseudomonadota</taxon>
        <taxon>Gammaproteobacteria</taxon>
        <taxon>Moraxellales</taxon>
        <taxon>Moraxellaceae</taxon>
        <taxon>Aquirhabdus</taxon>
    </lineage>
</organism>
<evidence type="ECO:0000313" key="7">
    <source>
        <dbReference type="EMBL" id="AXI02579.1"/>
    </source>
</evidence>
<evidence type="ECO:0000313" key="8">
    <source>
        <dbReference type="Proteomes" id="UP000253940"/>
    </source>
</evidence>
<dbReference type="InterPro" id="IPR001638">
    <property type="entry name" value="Solute-binding_3/MltF_N"/>
</dbReference>
<proteinExistence type="inferred from homology"/>
<dbReference type="RefSeq" id="WP_114898689.1">
    <property type="nucleotide sequence ID" value="NZ_CP031222.1"/>
</dbReference>
<comment type="function">
    <text evidence="4">Part of a binding-protein-dependent transport system for aliphatic sulfonates. Putative binding protein.</text>
</comment>
<dbReference type="Pfam" id="PF09084">
    <property type="entry name" value="NMT1"/>
    <property type="match status" value="1"/>
</dbReference>
<dbReference type="EMBL" id="CP031222">
    <property type="protein sequence ID" value="AXI02579.1"/>
    <property type="molecule type" value="Genomic_DNA"/>
</dbReference>
<evidence type="ECO:0000256" key="1">
    <source>
        <dbReference type="ARBA" id="ARBA00010742"/>
    </source>
</evidence>
<dbReference type="Proteomes" id="UP000253940">
    <property type="component" value="Chromosome"/>
</dbReference>
<keyword evidence="8" id="KW-1185">Reference proteome</keyword>
<evidence type="ECO:0000256" key="4">
    <source>
        <dbReference type="ARBA" id="ARBA00055538"/>
    </source>
</evidence>
<dbReference type="CDD" id="cd13558">
    <property type="entry name" value="PBP2_SsuA_like_2"/>
    <property type="match status" value="1"/>
</dbReference>
<dbReference type="SMART" id="SM00062">
    <property type="entry name" value="PBPb"/>
    <property type="match status" value="1"/>
</dbReference>
<dbReference type="SUPFAM" id="SSF53850">
    <property type="entry name" value="Periplasmic binding protein-like II"/>
    <property type="match status" value="1"/>
</dbReference>
<dbReference type="InterPro" id="IPR015168">
    <property type="entry name" value="SsuA/THI5"/>
</dbReference>
<dbReference type="OrthoDB" id="7374754at2"/>
<keyword evidence="3" id="KW-0732">Signal</keyword>
<reference evidence="7 8" key="1">
    <citation type="submission" date="2018-07" db="EMBL/GenBank/DDBJ databases">
        <title>Genome sequencing of Moraxellaceae gen. HYN0046.</title>
        <authorList>
            <person name="Kim M."/>
            <person name="Yi H."/>
        </authorList>
    </citation>
    <scope>NUCLEOTIDE SEQUENCE [LARGE SCALE GENOMIC DNA]</scope>
    <source>
        <strain evidence="7 8">HYN0046</strain>
    </source>
</reference>
<evidence type="ECO:0000259" key="6">
    <source>
        <dbReference type="SMART" id="SM00062"/>
    </source>
</evidence>
<keyword evidence="2" id="KW-0813">Transport</keyword>
<dbReference type="AlphaFoldDB" id="A0A345P5M0"/>